<gene>
    <name evidence="2" type="ORF">EVA_19543</name>
</gene>
<dbReference type="InterPro" id="IPR036866">
    <property type="entry name" value="RibonucZ/Hydroxyglut_hydro"/>
</dbReference>
<accession>J9FY98</accession>
<dbReference type="Gene3D" id="3.60.15.10">
    <property type="entry name" value="Ribonuclease Z/Hydroxyacylglutathione hydrolase-like"/>
    <property type="match status" value="1"/>
</dbReference>
<feature type="non-terminal residue" evidence="2">
    <location>
        <position position="1"/>
    </location>
</feature>
<reference evidence="2" key="1">
    <citation type="journal article" date="2012" name="PLoS ONE">
        <title>Gene sets for utilization of primary and secondary nutrition supplies in the distal gut of endangered iberian lynx.</title>
        <authorList>
            <person name="Alcaide M."/>
            <person name="Messina E."/>
            <person name="Richter M."/>
            <person name="Bargiela R."/>
            <person name="Peplies J."/>
            <person name="Huws S.A."/>
            <person name="Newbold C.J."/>
            <person name="Golyshin P.N."/>
            <person name="Simon M.A."/>
            <person name="Lopez G."/>
            <person name="Yakimov M.M."/>
            <person name="Ferrer M."/>
        </authorList>
    </citation>
    <scope>NUCLEOTIDE SEQUENCE</scope>
</reference>
<dbReference type="PANTHER" id="PTHR42663:SF6">
    <property type="entry name" value="HYDROLASE C777.06C-RELATED"/>
    <property type="match status" value="1"/>
</dbReference>
<name>J9FY98_9ZZZZ</name>
<organism evidence="2">
    <name type="scientific">gut metagenome</name>
    <dbReference type="NCBI Taxonomy" id="749906"/>
    <lineage>
        <taxon>unclassified sequences</taxon>
        <taxon>metagenomes</taxon>
        <taxon>organismal metagenomes</taxon>
    </lineage>
</organism>
<dbReference type="Pfam" id="PF12706">
    <property type="entry name" value="Lactamase_B_2"/>
    <property type="match status" value="1"/>
</dbReference>
<comment type="caution">
    <text evidence="2">The sequence shown here is derived from an EMBL/GenBank/DDBJ whole genome shotgun (WGS) entry which is preliminary data.</text>
</comment>
<evidence type="ECO:0000313" key="2">
    <source>
        <dbReference type="EMBL" id="EJW92349.1"/>
    </source>
</evidence>
<dbReference type="PANTHER" id="PTHR42663">
    <property type="entry name" value="HYDROLASE C777.06C-RELATED-RELATED"/>
    <property type="match status" value="1"/>
</dbReference>
<proteinExistence type="predicted"/>
<feature type="domain" description="Metallo-beta-lactamase" evidence="1">
    <location>
        <begin position="9"/>
        <end position="106"/>
    </location>
</feature>
<evidence type="ECO:0000259" key="1">
    <source>
        <dbReference type="Pfam" id="PF12706"/>
    </source>
</evidence>
<dbReference type="InterPro" id="IPR001279">
    <property type="entry name" value="Metallo-B-lactamas"/>
</dbReference>
<dbReference type="AlphaFoldDB" id="J9FY98"/>
<sequence>IDKPGHGLPQLDAVAVESYERFNVGSIEFMAIPVYHGDNLIAGYRFGTCAYITDVSNIQLEKNGKYLEGLDVLILGALREKPHPTHYSFSQAAEVARQIGAKANILYSYKSLSFP</sequence>
<dbReference type="EMBL" id="AMCI01007595">
    <property type="protein sequence ID" value="EJW92349.1"/>
    <property type="molecule type" value="Genomic_DNA"/>
</dbReference>
<dbReference type="SUPFAM" id="SSF56281">
    <property type="entry name" value="Metallo-hydrolase/oxidoreductase"/>
    <property type="match status" value="1"/>
</dbReference>
<protein>
    <submittedName>
        <fullName evidence="2">Metallo-beta-lactamase domain protein</fullName>
    </submittedName>
</protein>